<sequence length="82" mass="9185">MVEVFKTNVQTRHHARLLLQQIHRTFAQYRANFDLDDCDNILRIESATDFISAAELIMLLRTAGFQAEVLPDELVPAAGGSA</sequence>
<dbReference type="RefSeq" id="WP_244721010.1">
    <property type="nucleotide sequence ID" value="NZ_CP095049.1"/>
</dbReference>
<gene>
    <name evidence="1" type="ORF">MUN80_06110</name>
</gene>
<proteinExistence type="predicted"/>
<dbReference type="Proteomes" id="UP000831785">
    <property type="component" value="Chromosome"/>
</dbReference>
<name>A0ABY4FEE1_9BACT</name>
<reference evidence="1 2" key="1">
    <citation type="submission" date="2022-04" db="EMBL/GenBank/DDBJ databases">
        <title>Hymenobacter sp. isolated from the air.</title>
        <authorList>
            <person name="Won M."/>
            <person name="Lee C.-M."/>
            <person name="Woen H.-Y."/>
            <person name="Kwon S.-W."/>
        </authorList>
    </citation>
    <scope>NUCLEOTIDE SEQUENCE [LARGE SCALE GENOMIC DNA]</scope>
    <source>
        <strain evidence="2">5116 S-27</strain>
    </source>
</reference>
<dbReference type="EMBL" id="CP095049">
    <property type="protein sequence ID" value="UOQ54329.1"/>
    <property type="molecule type" value="Genomic_DNA"/>
</dbReference>
<organism evidence="1 2">
    <name type="scientific">Hymenobacter cellulosivorans</name>
    <dbReference type="NCBI Taxonomy" id="2932249"/>
    <lineage>
        <taxon>Bacteria</taxon>
        <taxon>Pseudomonadati</taxon>
        <taxon>Bacteroidota</taxon>
        <taxon>Cytophagia</taxon>
        <taxon>Cytophagales</taxon>
        <taxon>Hymenobacteraceae</taxon>
        <taxon>Hymenobacter</taxon>
    </lineage>
</organism>
<accession>A0ABY4FEE1</accession>
<evidence type="ECO:0000313" key="1">
    <source>
        <dbReference type="EMBL" id="UOQ54329.1"/>
    </source>
</evidence>
<evidence type="ECO:0008006" key="3">
    <source>
        <dbReference type="Google" id="ProtNLM"/>
    </source>
</evidence>
<keyword evidence="2" id="KW-1185">Reference proteome</keyword>
<evidence type="ECO:0000313" key="2">
    <source>
        <dbReference type="Proteomes" id="UP000831785"/>
    </source>
</evidence>
<protein>
    <recommendedName>
        <fullName evidence="3">Acyl carrier protein</fullName>
    </recommendedName>
</protein>